<dbReference type="Gene3D" id="3.10.20.30">
    <property type="match status" value="1"/>
</dbReference>
<gene>
    <name evidence="1" type="ORF">S12H4_61785</name>
</gene>
<name>X1VQW2_9ZZZZ</name>
<organism evidence="1">
    <name type="scientific">marine sediment metagenome</name>
    <dbReference type="NCBI Taxonomy" id="412755"/>
    <lineage>
        <taxon>unclassified sequences</taxon>
        <taxon>metagenomes</taxon>
        <taxon>ecological metagenomes</taxon>
    </lineage>
</organism>
<dbReference type="AlphaFoldDB" id="X1VQW2"/>
<evidence type="ECO:0008006" key="2">
    <source>
        <dbReference type="Google" id="ProtNLM"/>
    </source>
</evidence>
<sequence length="78" mass="8958">MSIEMQIDPRLRDFTRGQDIVEVNGNTIEQCLEHLAGQFPGIRQWIFNKEGKLLVDLLIFVNGEFFASGESIYQEKLA</sequence>
<feature type="non-terminal residue" evidence="1">
    <location>
        <position position="78"/>
    </location>
</feature>
<protein>
    <recommendedName>
        <fullName evidence="2">Molybdopterin synthase sulfur carrier subunit</fullName>
    </recommendedName>
</protein>
<dbReference type="EMBL" id="BARW01041148">
    <property type="protein sequence ID" value="GAJ22757.1"/>
    <property type="molecule type" value="Genomic_DNA"/>
</dbReference>
<evidence type="ECO:0000313" key="1">
    <source>
        <dbReference type="EMBL" id="GAJ22757.1"/>
    </source>
</evidence>
<comment type="caution">
    <text evidence="1">The sequence shown here is derived from an EMBL/GenBank/DDBJ whole genome shotgun (WGS) entry which is preliminary data.</text>
</comment>
<proteinExistence type="predicted"/>
<dbReference type="InterPro" id="IPR016155">
    <property type="entry name" value="Mopterin_synth/thiamin_S_b"/>
</dbReference>
<dbReference type="InterPro" id="IPR012675">
    <property type="entry name" value="Beta-grasp_dom_sf"/>
</dbReference>
<accession>X1VQW2</accession>
<reference evidence="1" key="1">
    <citation type="journal article" date="2014" name="Front. Microbiol.">
        <title>High frequency of phylogenetically diverse reductive dehalogenase-homologous genes in deep subseafloor sedimentary metagenomes.</title>
        <authorList>
            <person name="Kawai M."/>
            <person name="Futagami T."/>
            <person name="Toyoda A."/>
            <person name="Takaki Y."/>
            <person name="Nishi S."/>
            <person name="Hori S."/>
            <person name="Arai W."/>
            <person name="Tsubouchi T."/>
            <person name="Morono Y."/>
            <person name="Uchiyama I."/>
            <person name="Ito T."/>
            <person name="Fujiyama A."/>
            <person name="Inagaki F."/>
            <person name="Takami H."/>
        </authorList>
    </citation>
    <scope>NUCLEOTIDE SEQUENCE</scope>
    <source>
        <strain evidence="1">Expedition CK06-06</strain>
    </source>
</reference>
<dbReference type="SUPFAM" id="SSF54285">
    <property type="entry name" value="MoaD/ThiS"/>
    <property type="match status" value="1"/>
</dbReference>